<dbReference type="EMBL" id="JAINUF010000014">
    <property type="protein sequence ID" value="KAJ8342691.1"/>
    <property type="molecule type" value="Genomic_DNA"/>
</dbReference>
<comment type="caution">
    <text evidence="2">The sequence shown here is derived from an EMBL/GenBank/DDBJ whole genome shotgun (WGS) entry which is preliminary data.</text>
</comment>
<dbReference type="Proteomes" id="UP001152622">
    <property type="component" value="Chromosome 14"/>
</dbReference>
<evidence type="ECO:0000256" key="1">
    <source>
        <dbReference type="SAM" id="MobiDB-lite"/>
    </source>
</evidence>
<sequence length="108" mass="12158">MLRRTGAVILETIQERSRKRKRRCTQRRLLDITSTDAEEKQSRGGPERRTRAMGIRATSINNSIIRPGLFDWGVSQNGRHLPLPTLGDSLPRPSLGVGLEGLRAEKLE</sequence>
<gene>
    <name evidence="2" type="ORF">SKAU_G00326190</name>
</gene>
<organism evidence="2 3">
    <name type="scientific">Synaphobranchus kaupii</name>
    <name type="common">Kaup's arrowtooth eel</name>
    <dbReference type="NCBI Taxonomy" id="118154"/>
    <lineage>
        <taxon>Eukaryota</taxon>
        <taxon>Metazoa</taxon>
        <taxon>Chordata</taxon>
        <taxon>Craniata</taxon>
        <taxon>Vertebrata</taxon>
        <taxon>Euteleostomi</taxon>
        <taxon>Actinopterygii</taxon>
        <taxon>Neopterygii</taxon>
        <taxon>Teleostei</taxon>
        <taxon>Anguilliformes</taxon>
        <taxon>Synaphobranchidae</taxon>
        <taxon>Synaphobranchus</taxon>
    </lineage>
</organism>
<evidence type="ECO:0000313" key="2">
    <source>
        <dbReference type="EMBL" id="KAJ8342691.1"/>
    </source>
</evidence>
<feature type="compositionally biased region" description="Basic residues" evidence="1">
    <location>
        <begin position="17"/>
        <end position="26"/>
    </location>
</feature>
<reference evidence="2" key="1">
    <citation type="journal article" date="2023" name="Science">
        <title>Genome structures resolve the early diversification of teleost fishes.</title>
        <authorList>
            <person name="Parey E."/>
            <person name="Louis A."/>
            <person name="Montfort J."/>
            <person name="Bouchez O."/>
            <person name="Roques C."/>
            <person name="Iampietro C."/>
            <person name="Lluch J."/>
            <person name="Castinel A."/>
            <person name="Donnadieu C."/>
            <person name="Desvignes T."/>
            <person name="Floi Bucao C."/>
            <person name="Jouanno E."/>
            <person name="Wen M."/>
            <person name="Mejri S."/>
            <person name="Dirks R."/>
            <person name="Jansen H."/>
            <person name="Henkel C."/>
            <person name="Chen W.J."/>
            <person name="Zahm M."/>
            <person name="Cabau C."/>
            <person name="Klopp C."/>
            <person name="Thompson A.W."/>
            <person name="Robinson-Rechavi M."/>
            <person name="Braasch I."/>
            <person name="Lecointre G."/>
            <person name="Bobe J."/>
            <person name="Postlethwait J.H."/>
            <person name="Berthelot C."/>
            <person name="Roest Crollius H."/>
            <person name="Guiguen Y."/>
        </authorList>
    </citation>
    <scope>NUCLEOTIDE SEQUENCE</scope>
    <source>
        <strain evidence="2">WJC10195</strain>
    </source>
</reference>
<keyword evidence="3" id="KW-1185">Reference proteome</keyword>
<feature type="region of interest" description="Disordered" evidence="1">
    <location>
        <begin position="14"/>
        <end position="53"/>
    </location>
</feature>
<evidence type="ECO:0000313" key="3">
    <source>
        <dbReference type="Proteomes" id="UP001152622"/>
    </source>
</evidence>
<name>A0A9Q1IK97_SYNKA</name>
<feature type="compositionally biased region" description="Basic and acidic residues" evidence="1">
    <location>
        <begin position="37"/>
        <end position="50"/>
    </location>
</feature>
<protein>
    <submittedName>
        <fullName evidence="2">Uncharacterized protein</fullName>
    </submittedName>
</protein>
<accession>A0A9Q1IK97</accession>
<proteinExistence type="predicted"/>
<dbReference type="AlphaFoldDB" id="A0A9Q1IK97"/>